<organism evidence="10 11">
    <name type="scientific">Sphingobacterium populi</name>
    <dbReference type="NCBI Taxonomy" id="1812824"/>
    <lineage>
        <taxon>Bacteria</taxon>
        <taxon>Pseudomonadati</taxon>
        <taxon>Bacteroidota</taxon>
        <taxon>Sphingobacteriia</taxon>
        <taxon>Sphingobacteriales</taxon>
        <taxon>Sphingobacteriaceae</taxon>
        <taxon>Sphingobacterium</taxon>
    </lineage>
</organism>
<dbReference type="Gene3D" id="3.30.470.20">
    <property type="entry name" value="ATP-grasp fold, B domain"/>
    <property type="match status" value="1"/>
</dbReference>
<keyword evidence="6 8" id="KW-0067">ATP-binding</keyword>
<dbReference type="PANTHER" id="PTHR43700:SF1">
    <property type="entry name" value="PHOSPHORIBOSYLAMINOIMIDAZOLE-SUCCINOCARBOXAMIDE SYNTHASE"/>
    <property type="match status" value="1"/>
</dbReference>
<dbReference type="GO" id="GO:0004639">
    <property type="term" value="F:phosphoribosylaminoimidazolesuccinocarboxamide synthase activity"/>
    <property type="evidence" value="ECO:0007669"/>
    <property type="project" value="UniProtKB-EC"/>
</dbReference>
<sequence length="320" mass="36261">MNAINETNFKFNKQTAFYRGKVRDVYTIDHQYLVMIASDRISAFDVVLPEPIPYKGQVLNQIAAKFLAATTDILPNWVLSTPDPSVTIGHACEPFKVEMVIRGYLSGHAWRTYRDGGRLLCGVTLAEGLKENDKLPEPIITPTTKAAVGHDEDISREAILANGIVSEQDYLQLEEYTRALFQRGTKIASERGLILVDTKYEFGKKDGQIYLIDEIHTPDSSRYFYADGYEQRQASGSPQKQLSKEFVRQWLMDNGFQGKDGQQIPEMTEEVISSISSRYIELYEHITGEPFEYPEKGIANERIQQNVDQALTQIFATKEG</sequence>
<evidence type="ECO:0000259" key="9">
    <source>
        <dbReference type="Pfam" id="PF01259"/>
    </source>
</evidence>
<evidence type="ECO:0000256" key="8">
    <source>
        <dbReference type="HAMAP-Rule" id="MF_00137"/>
    </source>
</evidence>
<dbReference type="Gene3D" id="3.30.200.20">
    <property type="entry name" value="Phosphorylase Kinase, domain 1"/>
    <property type="match status" value="1"/>
</dbReference>
<dbReference type="SUPFAM" id="SSF56104">
    <property type="entry name" value="SAICAR synthase-like"/>
    <property type="match status" value="1"/>
</dbReference>
<dbReference type="CDD" id="cd01414">
    <property type="entry name" value="SAICAR_synt_Sc"/>
    <property type="match status" value="1"/>
</dbReference>
<evidence type="ECO:0000313" key="11">
    <source>
        <dbReference type="Proteomes" id="UP001597418"/>
    </source>
</evidence>
<reference evidence="11" key="1">
    <citation type="journal article" date="2019" name="Int. J. Syst. Evol. Microbiol.">
        <title>The Global Catalogue of Microorganisms (GCM) 10K type strain sequencing project: providing services to taxonomists for standard genome sequencing and annotation.</title>
        <authorList>
            <consortium name="The Broad Institute Genomics Platform"/>
            <consortium name="The Broad Institute Genome Sequencing Center for Infectious Disease"/>
            <person name="Wu L."/>
            <person name="Ma J."/>
        </authorList>
    </citation>
    <scope>NUCLEOTIDE SEQUENCE [LARGE SCALE GENOMIC DNA]</scope>
    <source>
        <strain evidence="11">KCTC 42247</strain>
    </source>
</reference>
<proteinExistence type="inferred from homology"/>
<dbReference type="NCBIfam" id="NF010568">
    <property type="entry name" value="PRK13961.1"/>
    <property type="match status" value="1"/>
</dbReference>
<protein>
    <recommendedName>
        <fullName evidence="8">Phosphoribosylaminoimidazole-succinocarboxamide synthase</fullName>
        <ecNumber evidence="8">6.3.2.6</ecNumber>
    </recommendedName>
    <alternativeName>
        <fullName evidence="8">SAICAR synthetase</fullName>
    </alternativeName>
</protein>
<comment type="caution">
    <text evidence="10">The sequence shown here is derived from an EMBL/GenBank/DDBJ whole genome shotgun (WGS) entry which is preliminary data.</text>
</comment>
<evidence type="ECO:0000256" key="5">
    <source>
        <dbReference type="ARBA" id="ARBA00022755"/>
    </source>
</evidence>
<dbReference type="HAMAP" id="MF_00137">
    <property type="entry name" value="SAICAR_synth"/>
    <property type="match status" value="1"/>
</dbReference>
<evidence type="ECO:0000256" key="3">
    <source>
        <dbReference type="ARBA" id="ARBA00022598"/>
    </source>
</evidence>
<keyword evidence="3 8" id="KW-0436">Ligase</keyword>
<dbReference type="RefSeq" id="WP_066757391.1">
    <property type="nucleotide sequence ID" value="NZ_JBHUMB010000007.1"/>
</dbReference>
<dbReference type="PROSITE" id="PS01058">
    <property type="entry name" value="SAICAR_SYNTHETASE_2"/>
    <property type="match status" value="1"/>
</dbReference>
<name>A0ABW5UEH5_9SPHI</name>
<evidence type="ECO:0000256" key="4">
    <source>
        <dbReference type="ARBA" id="ARBA00022741"/>
    </source>
</evidence>
<accession>A0ABW5UEH5</accession>
<dbReference type="EMBL" id="JBHUMB010000007">
    <property type="protein sequence ID" value="MFD2743501.1"/>
    <property type="molecule type" value="Genomic_DNA"/>
</dbReference>
<dbReference type="NCBIfam" id="NF009251">
    <property type="entry name" value="PRK12607.1"/>
    <property type="match status" value="1"/>
</dbReference>
<comment type="similarity">
    <text evidence="2 8">Belongs to the SAICAR synthetase family.</text>
</comment>
<comment type="pathway">
    <text evidence="1 8">Purine metabolism; IMP biosynthesis via de novo pathway; 5-amino-1-(5-phospho-D-ribosyl)imidazole-4-carboxamide from 5-amino-1-(5-phospho-D-ribosyl)imidazole-4-carboxylate: step 1/2.</text>
</comment>
<evidence type="ECO:0000256" key="6">
    <source>
        <dbReference type="ARBA" id="ARBA00022840"/>
    </source>
</evidence>
<feature type="domain" description="SAICAR synthetase/ADE2 N-terminal" evidence="9">
    <location>
        <begin position="17"/>
        <end position="255"/>
    </location>
</feature>
<dbReference type="InterPro" id="IPR028923">
    <property type="entry name" value="SAICAR_synt/ADE2_N"/>
</dbReference>
<evidence type="ECO:0000256" key="1">
    <source>
        <dbReference type="ARBA" id="ARBA00004672"/>
    </source>
</evidence>
<dbReference type="Proteomes" id="UP001597418">
    <property type="component" value="Unassembled WGS sequence"/>
</dbReference>
<evidence type="ECO:0000256" key="2">
    <source>
        <dbReference type="ARBA" id="ARBA00010190"/>
    </source>
</evidence>
<keyword evidence="5 8" id="KW-0658">Purine biosynthesis</keyword>
<comment type="catalytic activity">
    <reaction evidence="7 8">
        <text>5-amino-1-(5-phospho-D-ribosyl)imidazole-4-carboxylate + L-aspartate + ATP = (2S)-2-[5-amino-1-(5-phospho-beta-D-ribosyl)imidazole-4-carboxamido]succinate + ADP + phosphate + 2 H(+)</text>
        <dbReference type="Rhea" id="RHEA:22628"/>
        <dbReference type="ChEBI" id="CHEBI:15378"/>
        <dbReference type="ChEBI" id="CHEBI:29991"/>
        <dbReference type="ChEBI" id="CHEBI:30616"/>
        <dbReference type="ChEBI" id="CHEBI:43474"/>
        <dbReference type="ChEBI" id="CHEBI:58443"/>
        <dbReference type="ChEBI" id="CHEBI:77657"/>
        <dbReference type="ChEBI" id="CHEBI:456216"/>
        <dbReference type="EC" id="6.3.2.6"/>
    </reaction>
</comment>
<keyword evidence="11" id="KW-1185">Reference proteome</keyword>
<dbReference type="Pfam" id="PF01259">
    <property type="entry name" value="SAICAR_synt"/>
    <property type="match status" value="1"/>
</dbReference>
<evidence type="ECO:0000256" key="7">
    <source>
        <dbReference type="ARBA" id="ARBA00048475"/>
    </source>
</evidence>
<dbReference type="InterPro" id="IPR018236">
    <property type="entry name" value="SAICAR_synthetase_CS"/>
</dbReference>
<dbReference type="EC" id="6.3.2.6" evidence="8"/>
<dbReference type="PANTHER" id="PTHR43700">
    <property type="entry name" value="PHOSPHORIBOSYLAMINOIMIDAZOLE-SUCCINOCARBOXAMIDE SYNTHASE"/>
    <property type="match status" value="1"/>
</dbReference>
<gene>
    <name evidence="8" type="primary">purC</name>
    <name evidence="10" type="ORF">ACFSQ6_08835</name>
</gene>
<keyword evidence="4 8" id="KW-0547">Nucleotide-binding</keyword>
<evidence type="ECO:0000313" key="10">
    <source>
        <dbReference type="EMBL" id="MFD2743501.1"/>
    </source>
</evidence>